<evidence type="ECO:0000313" key="1">
    <source>
        <dbReference type="EMBL" id="GBP65527.1"/>
    </source>
</evidence>
<sequence length="123" mass="14026">MHIIIVRERCGDLLVLYGTATACVDLVPAEEIRSGGAIQKKITVEELSERNPLRVTWVAGVFFIRVPGDDDRLRAPRAIWRAVIREARLYCAEDRTELVAHYEPTSNIWRCRVRVEHRALSSG</sequence>
<comment type="caution">
    <text evidence="1">The sequence shown here is derived from an EMBL/GenBank/DDBJ whole genome shotgun (WGS) entry which is preliminary data.</text>
</comment>
<proteinExistence type="predicted"/>
<protein>
    <submittedName>
        <fullName evidence="1">Uncharacterized protein</fullName>
    </submittedName>
</protein>
<accession>A0A4C1XTL6</accession>
<dbReference type="PROSITE" id="PS51257">
    <property type="entry name" value="PROKAR_LIPOPROTEIN"/>
    <property type="match status" value="1"/>
</dbReference>
<dbReference type="Proteomes" id="UP000299102">
    <property type="component" value="Unassembled WGS sequence"/>
</dbReference>
<name>A0A4C1XTL6_EUMVA</name>
<keyword evidence="2" id="KW-1185">Reference proteome</keyword>
<gene>
    <name evidence="1" type="ORF">EVAR_98148_1</name>
</gene>
<reference evidence="1 2" key="1">
    <citation type="journal article" date="2019" name="Commun. Biol.">
        <title>The bagworm genome reveals a unique fibroin gene that provides high tensile strength.</title>
        <authorList>
            <person name="Kono N."/>
            <person name="Nakamura H."/>
            <person name="Ohtoshi R."/>
            <person name="Tomita M."/>
            <person name="Numata K."/>
            <person name="Arakawa K."/>
        </authorList>
    </citation>
    <scope>NUCLEOTIDE SEQUENCE [LARGE SCALE GENOMIC DNA]</scope>
</reference>
<evidence type="ECO:0000313" key="2">
    <source>
        <dbReference type="Proteomes" id="UP000299102"/>
    </source>
</evidence>
<organism evidence="1 2">
    <name type="scientific">Eumeta variegata</name>
    <name type="common">Bagworm moth</name>
    <name type="synonym">Eumeta japonica</name>
    <dbReference type="NCBI Taxonomy" id="151549"/>
    <lineage>
        <taxon>Eukaryota</taxon>
        <taxon>Metazoa</taxon>
        <taxon>Ecdysozoa</taxon>
        <taxon>Arthropoda</taxon>
        <taxon>Hexapoda</taxon>
        <taxon>Insecta</taxon>
        <taxon>Pterygota</taxon>
        <taxon>Neoptera</taxon>
        <taxon>Endopterygota</taxon>
        <taxon>Lepidoptera</taxon>
        <taxon>Glossata</taxon>
        <taxon>Ditrysia</taxon>
        <taxon>Tineoidea</taxon>
        <taxon>Psychidae</taxon>
        <taxon>Oiketicinae</taxon>
        <taxon>Eumeta</taxon>
    </lineage>
</organism>
<dbReference type="EMBL" id="BGZK01000931">
    <property type="protein sequence ID" value="GBP65527.1"/>
    <property type="molecule type" value="Genomic_DNA"/>
</dbReference>
<dbReference type="AlphaFoldDB" id="A0A4C1XTL6"/>